<comment type="caution">
    <text evidence="5">Lacks conserved residue(s) required for the propagation of feature annotation.</text>
</comment>
<evidence type="ECO:0000256" key="5">
    <source>
        <dbReference type="PROSITE-ProRule" id="PRU00196"/>
    </source>
</evidence>
<feature type="disulfide bond" evidence="5">
    <location>
        <begin position="225"/>
        <end position="235"/>
    </location>
</feature>
<keyword evidence="1" id="KW-0732">Signal</keyword>
<dbReference type="InterPro" id="IPR053243">
    <property type="entry name" value="SJ_maturation_regulator"/>
</dbReference>
<dbReference type="SMART" id="SM00202">
    <property type="entry name" value="SR"/>
    <property type="match status" value="1"/>
</dbReference>
<dbReference type="GO" id="GO:0016020">
    <property type="term" value="C:membrane"/>
    <property type="evidence" value="ECO:0007669"/>
    <property type="project" value="InterPro"/>
</dbReference>
<dbReference type="PROSITE" id="PS50287">
    <property type="entry name" value="SRCR_2"/>
    <property type="match status" value="1"/>
</dbReference>
<organism evidence="9 10">
    <name type="scientific">Heterorhabditis bacteriophora</name>
    <name type="common">Entomopathogenic nematode worm</name>
    <dbReference type="NCBI Taxonomy" id="37862"/>
    <lineage>
        <taxon>Eukaryota</taxon>
        <taxon>Metazoa</taxon>
        <taxon>Ecdysozoa</taxon>
        <taxon>Nematoda</taxon>
        <taxon>Chromadorea</taxon>
        <taxon>Rhabditida</taxon>
        <taxon>Rhabditina</taxon>
        <taxon>Rhabditomorpha</taxon>
        <taxon>Strongyloidea</taxon>
        <taxon>Heterorhabditidae</taxon>
        <taxon>Heterorhabditis</taxon>
    </lineage>
</organism>
<evidence type="ECO:0000256" key="7">
    <source>
        <dbReference type="SAM" id="Phobius"/>
    </source>
</evidence>
<dbReference type="InterPro" id="IPR036772">
    <property type="entry name" value="SRCR-like_dom_sf"/>
</dbReference>
<proteinExistence type="predicted"/>
<dbReference type="AlphaFoldDB" id="A0A1I7XKS0"/>
<dbReference type="WBParaSite" id="Hba_18117">
    <property type="protein sequence ID" value="Hba_18117"/>
    <property type="gene ID" value="Hba_18117"/>
</dbReference>
<evidence type="ECO:0000256" key="2">
    <source>
        <dbReference type="ARBA" id="ARBA00022737"/>
    </source>
</evidence>
<dbReference type="PANTHER" id="PTHR47653:SF1">
    <property type="entry name" value="DELETED IN MALIGNANT BRAIN TUMORS 1 PROTEIN"/>
    <property type="match status" value="1"/>
</dbReference>
<reference evidence="10" key="1">
    <citation type="submission" date="2016-11" db="UniProtKB">
        <authorList>
            <consortium name="WormBaseParasite"/>
        </authorList>
    </citation>
    <scope>IDENTIFICATION</scope>
</reference>
<protein>
    <submittedName>
        <fullName evidence="10">SRCR domain-containing protein</fullName>
    </submittedName>
</protein>
<feature type="compositionally biased region" description="Basic and acidic residues" evidence="6">
    <location>
        <begin position="678"/>
        <end position="689"/>
    </location>
</feature>
<feature type="compositionally biased region" description="Polar residues" evidence="6">
    <location>
        <begin position="715"/>
        <end position="734"/>
    </location>
</feature>
<evidence type="ECO:0000256" key="1">
    <source>
        <dbReference type="ARBA" id="ARBA00022729"/>
    </source>
</evidence>
<keyword evidence="7" id="KW-0472">Membrane</keyword>
<keyword evidence="9" id="KW-1185">Reference proteome</keyword>
<dbReference type="Gene3D" id="3.10.250.10">
    <property type="entry name" value="SRCR-like domain"/>
    <property type="match status" value="1"/>
</dbReference>
<sequence length="852" mass="98591">MFQSKNLTLIRERWHQFPHYYKPFRPYRITRDLTIMPGATLTIEKGVEVHVWPNVRILVLGNIVADGTYWEPIRFKPINTTEYDEIRGKIGTRYKRSSSFRLRNKRSDMGMRIQQWLRKKRADRADIVYQQFPLLFREDPYFQRFTVSLTSNGSFPGRSGFLQIHNATTGEIIPSCDRQFTIRNAQVVCRELGFSTMNVYHWLTPRWEYNPMINIIKTYMEPRECIGNEPTLDRCNLRLSGNTSSWQCMDNEHFNYIYCGQNKSLDRYHYNYHNFYQLLLLYSNYCFLSETPIGTLNIPYYSQGMLDICASNKIFEFTNRILIYYKYDSRPVDCVKIFSSRGRKVAFRFLQVWLFIFSWLNHSLENLCQYSFHLPILSLNNNISQWFKKLLSRFDMGSIDARLNYWGYPGTEGVAAGKIRDYADYPYLIKLDAFVPYMRADDIRQKELARRIDVISQNYITEPERYSAFGVNFEDTHVWISSVSIPFTQCGWLSARTGKMGTVNCNNLIPFICEKGTQPYVEPIMWRTGIIIAVIVIGVLLALLFLLALCWCIKSRRREEETIERKNIIRASIKLQRFGGLRNGNTHESTHASLQSSTINAYGDPFTAHRAKTAYSSDTYSAETGSYTTERSHDYSEGYYSCKVPRRNAVCSNPNPYAEIPTMNTFQSPNKKVAVRSGEHTGVRLRDQRSYTSCSTTTPTSCSTCLTESEHDSTLTEGSWSERSSTVSENTMQNKRLIPPKSDPPNRNVPSPNDYLRGSGHFQKLAPCRSNPNLQGLGNPRSVDPPRIPTISPHRPAPSPPSYKQTGYCADVPPSVPSRSLVNLYHPQQSPDRRNSEDWNRFGRKPMVETSM</sequence>
<dbReference type="SUPFAM" id="SSF56487">
    <property type="entry name" value="SRCR-like"/>
    <property type="match status" value="1"/>
</dbReference>
<keyword evidence="4" id="KW-0325">Glycoprotein</keyword>
<keyword evidence="7" id="KW-0812">Transmembrane</keyword>
<name>A0A1I7XKS0_HETBA</name>
<dbReference type="InterPro" id="IPR001190">
    <property type="entry name" value="SRCR"/>
</dbReference>
<evidence type="ECO:0000256" key="6">
    <source>
        <dbReference type="SAM" id="MobiDB-lite"/>
    </source>
</evidence>
<evidence type="ECO:0000313" key="9">
    <source>
        <dbReference type="Proteomes" id="UP000095283"/>
    </source>
</evidence>
<feature type="compositionally biased region" description="Polar residues" evidence="6">
    <location>
        <begin position="817"/>
        <end position="830"/>
    </location>
</feature>
<accession>A0A1I7XKS0</accession>
<feature type="domain" description="SRCR" evidence="8">
    <location>
        <begin position="147"/>
        <end position="260"/>
    </location>
</feature>
<feature type="region of interest" description="Disordered" evidence="6">
    <location>
        <begin position="678"/>
        <end position="852"/>
    </location>
</feature>
<dbReference type="Proteomes" id="UP000095283">
    <property type="component" value="Unplaced"/>
</dbReference>
<feature type="compositionally biased region" description="Basic and acidic residues" evidence="6">
    <location>
        <begin position="831"/>
        <end position="841"/>
    </location>
</feature>
<evidence type="ECO:0000256" key="3">
    <source>
        <dbReference type="ARBA" id="ARBA00023157"/>
    </source>
</evidence>
<evidence type="ECO:0000313" key="10">
    <source>
        <dbReference type="WBParaSite" id="Hba_18117"/>
    </source>
</evidence>
<keyword evidence="3 5" id="KW-1015">Disulfide bond</keyword>
<keyword evidence="7" id="KW-1133">Transmembrane helix</keyword>
<dbReference type="PANTHER" id="PTHR47653">
    <property type="entry name" value="PROTEIN BARK BEETLE"/>
    <property type="match status" value="1"/>
</dbReference>
<dbReference type="Pfam" id="PF00530">
    <property type="entry name" value="SRCR"/>
    <property type="match status" value="1"/>
</dbReference>
<evidence type="ECO:0000256" key="4">
    <source>
        <dbReference type="ARBA" id="ARBA00023180"/>
    </source>
</evidence>
<keyword evidence="2" id="KW-0677">Repeat</keyword>
<evidence type="ECO:0000259" key="8">
    <source>
        <dbReference type="PROSITE" id="PS50287"/>
    </source>
</evidence>
<dbReference type="GO" id="GO:0045217">
    <property type="term" value="P:cell-cell junction maintenance"/>
    <property type="evidence" value="ECO:0007669"/>
    <property type="project" value="TreeGrafter"/>
</dbReference>
<feature type="transmembrane region" description="Helical" evidence="7">
    <location>
        <begin position="524"/>
        <end position="553"/>
    </location>
</feature>
<feature type="compositionally biased region" description="Low complexity" evidence="6">
    <location>
        <begin position="690"/>
        <end position="707"/>
    </location>
</feature>